<reference evidence="6" key="1">
    <citation type="submission" date="2018-06" db="EMBL/GenBank/DDBJ databases">
        <authorList>
            <person name="Zhirakovskaya E."/>
        </authorList>
    </citation>
    <scope>NUCLEOTIDE SEQUENCE</scope>
</reference>
<keyword evidence="4" id="KW-0411">Iron-sulfur</keyword>
<dbReference type="PANTHER" id="PTHR43288">
    <property type="entry name" value="BIOTIN SYNTHASE-RELATED PROTEIN, RADICAL SAM SUPERFAMILY"/>
    <property type="match status" value="1"/>
</dbReference>
<dbReference type="Pfam" id="PF04055">
    <property type="entry name" value="Radical_SAM"/>
    <property type="match status" value="1"/>
</dbReference>
<dbReference type="SFLD" id="SFLDS00029">
    <property type="entry name" value="Radical_SAM"/>
    <property type="match status" value="1"/>
</dbReference>
<accession>A0A3B1C604</accession>
<dbReference type="InterPro" id="IPR007197">
    <property type="entry name" value="rSAM"/>
</dbReference>
<dbReference type="GO" id="GO:0003824">
    <property type="term" value="F:catalytic activity"/>
    <property type="evidence" value="ECO:0007669"/>
    <property type="project" value="InterPro"/>
</dbReference>
<dbReference type="PANTHER" id="PTHR43288:SF2">
    <property type="entry name" value="RADICAL SAM CORE DOMAIN-CONTAINING PROTEIN"/>
    <property type="match status" value="1"/>
</dbReference>
<keyword evidence="1" id="KW-0949">S-adenosyl-L-methionine</keyword>
<dbReference type="EMBL" id="UOGB01000168">
    <property type="protein sequence ID" value="VAX20053.1"/>
    <property type="molecule type" value="Genomic_DNA"/>
</dbReference>
<dbReference type="InterPro" id="IPR058240">
    <property type="entry name" value="rSAM_sf"/>
</dbReference>
<dbReference type="AlphaFoldDB" id="A0A3B1C604"/>
<evidence type="ECO:0000256" key="3">
    <source>
        <dbReference type="ARBA" id="ARBA00023004"/>
    </source>
</evidence>
<feature type="non-terminal residue" evidence="6">
    <location>
        <position position="313"/>
    </location>
</feature>
<sequence length="313" mass="33602">MTAMETVTAIEQLKDITIDRTVWDKAVKARSDAGRERLVKFYLPSFKKYSTSEIDNKCANSSFPAISLTGKKCKLMCDHCQGKLLLSMKPATTPGALIETAKAAFNGGAEGILISGGSDEENRICFEPFLSAIARIKSTTRLTVAVHTGLIDRKTSNGLADAGVDTAMIDIIGADETIRSVYHLDKTVDDFEESLMSLCETSMKVAPHIVAGLHYGKFLGERTAMKMVARHNTASLVLVVCVPYHAKDRTMFSTPGSREVGSFMAECRQAMPDRELILGCARPGGAGGSEIDAYALAAGFDCIAFPADGIVSA</sequence>
<dbReference type="GO" id="GO:0046872">
    <property type="term" value="F:metal ion binding"/>
    <property type="evidence" value="ECO:0007669"/>
    <property type="project" value="UniProtKB-KW"/>
</dbReference>
<dbReference type="InterPro" id="IPR013785">
    <property type="entry name" value="Aldolase_TIM"/>
</dbReference>
<dbReference type="Gene3D" id="3.20.20.70">
    <property type="entry name" value="Aldolase class I"/>
    <property type="match status" value="1"/>
</dbReference>
<evidence type="ECO:0000256" key="2">
    <source>
        <dbReference type="ARBA" id="ARBA00022723"/>
    </source>
</evidence>
<dbReference type="SFLD" id="SFLDG01113">
    <property type="entry name" value="Uncharacterised_Radical_SAM_Su"/>
    <property type="match status" value="1"/>
</dbReference>
<proteinExistence type="predicted"/>
<keyword evidence="2" id="KW-0479">Metal-binding</keyword>
<evidence type="ECO:0000313" key="6">
    <source>
        <dbReference type="EMBL" id="VAX20053.1"/>
    </source>
</evidence>
<dbReference type="GO" id="GO:0051536">
    <property type="term" value="F:iron-sulfur cluster binding"/>
    <property type="evidence" value="ECO:0007669"/>
    <property type="project" value="UniProtKB-KW"/>
</dbReference>
<feature type="domain" description="Radical SAM core" evidence="5">
    <location>
        <begin position="70"/>
        <end position="205"/>
    </location>
</feature>
<name>A0A3B1C604_9ZZZZ</name>
<dbReference type="SUPFAM" id="SSF102114">
    <property type="entry name" value="Radical SAM enzymes"/>
    <property type="match status" value="1"/>
</dbReference>
<protein>
    <recommendedName>
        <fullName evidence="5">Radical SAM core domain-containing protein</fullName>
    </recommendedName>
</protein>
<evidence type="ECO:0000259" key="5">
    <source>
        <dbReference type="Pfam" id="PF04055"/>
    </source>
</evidence>
<gene>
    <name evidence="6" type="ORF">MNBD_NITROSPINAE03-799</name>
</gene>
<organism evidence="6">
    <name type="scientific">hydrothermal vent metagenome</name>
    <dbReference type="NCBI Taxonomy" id="652676"/>
    <lineage>
        <taxon>unclassified sequences</taxon>
        <taxon>metagenomes</taxon>
        <taxon>ecological metagenomes</taxon>
    </lineage>
</organism>
<evidence type="ECO:0000256" key="4">
    <source>
        <dbReference type="ARBA" id="ARBA00023014"/>
    </source>
</evidence>
<keyword evidence="3" id="KW-0408">Iron</keyword>
<evidence type="ECO:0000256" key="1">
    <source>
        <dbReference type="ARBA" id="ARBA00022691"/>
    </source>
</evidence>